<comment type="caution">
    <text evidence="2">The sequence shown here is derived from an EMBL/GenBank/DDBJ whole genome shotgun (WGS) entry which is preliminary data.</text>
</comment>
<dbReference type="Gene3D" id="3.30.70.270">
    <property type="match status" value="1"/>
</dbReference>
<evidence type="ECO:0000313" key="3">
    <source>
        <dbReference type="Proteomes" id="UP001196509"/>
    </source>
</evidence>
<protein>
    <submittedName>
        <fullName evidence="2">Diguanylate cyclase</fullName>
        <ecNumber evidence="2">2.7.7.65</ecNumber>
    </submittedName>
</protein>
<dbReference type="Proteomes" id="UP001196509">
    <property type="component" value="Unassembled WGS sequence"/>
</dbReference>
<evidence type="ECO:0000259" key="1">
    <source>
        <dbReference type="Pfam" id="PF00990"/>
    </source>
</evidence>
<dbReference type="InterPro" id="IPR000160">
    <property type="entry name" value="GGDEF_dom"/>
</dbReference>
<gene>
    <name evidence="2" type="ORF">K1W69_03400</name>
</gene>
<sequence>MSDGHRILATHPFLQKKLASAIAASVSSKQSGMFVIFHVDWRFQHEIGVSHLMEATDRLSTSFRNFELIEITANTLAIVVEKIGSAVEARTQLEMMLNRLEDHFEFQAHMAVPRICAGFVLFPAQAASSKASLIKANIALEKAKGMHV</sequence>
<evidence type="ECO:0000313" key="2">
    <source>
        <dbReference type="EMBL" id="MBW8636222.1"/>
    </source>
</evidence>
<proteinExistence type="predicted"/>
<reference evidence="2" key="1">
    <citation type="submission" date="2021-08" db="EMBL/GenBank/DDBJ databases">
        <title>Hoeflea bacterium WL0058 sp. nov., isolated from the sediment.</title>
        <authorList>
            <person name="Wang L."/>
            <person name="Zhang D."/>
        </authorList>
    </citation>
    <scope>NUCLEOTIDE SEQUENCE</scope>
    <source>
        <strain evidence="2">WL0058</strain>
    </source>
</reference>
<accession>A0AAE2ZK89</accession>
<dbReference type="AlphaFoldDB" id="A0AAE2ZK89"/>
<keyword evidence="2" id="KW-0548">Nucleotidyltransferase</keyword>
<feature type="domain" description="GGDEF" evidence="1">
    <location>
        <begin position="11"/>
        <end position="144"/>
    </location>
</feature>
<dbReference type="SUPFAM" id="SSF55073">
    <property type="entry name" value="Nucleotide cyclase"/>
    <property type="match status" value="1"/>
</dbReference>
<dbReference type="Pfam" id="PF00990">
    <property type="entry name" value="GGDEF"/>
    <property type="match status" value="1"/>
</dbReference>
<dbReference type="InterPro" id="IPR043128">
    <property type="entry name" value="Rev_trsase/Diguanyl_cyclase"/>
</dbReference>
<dbReference type="GO" id="GO:0052621">
    <property type="term" value="F:diguanylate cyclase activity"/>
    <property type="evidence" value="ECO:0007669"/>
    <property type="project" value="UniProtKB-EC"/>
</dbReference>
<keyword evidence="3" id="KW-1185">Reference proteome</keyword>
<dbReference type="RefSeq" id="WP_220226923.1">
    <property type="nucleotide sequence ID" value="NZ_JAICBX010000001.1"/>
</dbReference>
<name>A0AAE2ZK89_9HYPH</name>
<dbReference type="InterPro" id="IPR029787">
    <property type="entry name" value="Nucleotide_cyclase"/>
</dbReference>
<organism evidence="2 3">
    <name type="scientific">Flavimaribacter sediminis</name>
    <dbReference type="NCBI Taxonomy" id="2865987"/>
    <lineage>
        <taxon>Bacteria</taxon>
        <taxon>Pseudomonadati</taxon>
        <taxon>Pseudomonadota</taxon>
        <taxon>Alphaproteobacteria</taxon>
        <taxon>Hyphomicrobiales</taxon>
        <taxon>Rhizobiaceae</taxon>
        <taxon>Flavimaribacter</taxon>
    </lineage>
</organism>
<dbReference type="EMBL" id="JAICBX010000001">
    <property type="protein sequence ID" value="MBW8636222.1"/>
    <property type="molecule type" value="Genomic_DNA"/>
</dbReference>
<dbReference type="EC" id="2.7.7.65" evidence="2"/>
<keyword evidence="2" id="KW-0808">Transferase</keyword>